<evidence type="ECO:0000313" key="1">
    <source>
        <dbReference type="EMBL" id="SFT16003.1"/>
    </source>
</evidence>
<evidence type="ECO:0000313" key="2">
    <source>
        <dbReference type="Proteomes" id="UP000198785"/>
    </source>
</evidence>
<protein>
    <submittedName>
        <fullName evidence="1">Uncharacterized protein</fullName>
    </submittedName>
</protein>
<organism evidence="1 2">
    <name type="scientific">Sphingobacterium wenxiniae</name>
    <dbReference type="NCBI Taxonomy" id="683125"/>
    <lineage>
        <taxon>Bacteria</taxon>
        <taxon>Pseudomonadati</taxon>
        <taxon>Bacteroidota</taxon>
        <taxon>Sphingobacteriia</taxon>
        <taxon>Sphingobacteriales</taxon>
        <taxon>Sphingobacteriaceae</taxon>
        <taxon>Sphingobacterium</taxon>
    </lineage>
</organism>
<name>A0A1I6VQK3_9SPHI</name>
<dbReference type="STRING" id="683125.SAMN05660206_11639"/>
<gene>
    <name evidence="1" type="ORF">SAMN05660206_11639</name>
</gene>
<dbReference type="AlphaFoldDB" id="A0A1I6VQK3"/>
<sequence>MHNNIHMKQNSLILFAIALLFGSCNFTDRTDKKTENTNDKDNDIVLQIFTELPDAIDGCACLFAEDNKAFKKGEYLYADNMQTVGFVKIDGEMLQVTLDESDNSSDVEIQTTGKNEDIEVKLDIRKSDQLDYQGSYFGTLEVKTTDGRKYKKTIFGECGC</sequence>
<reference evidence="1 2" key="1">
    <citation type="submission" date="2016-10" db="EMBL/GenBank/DDBJ databases">
        <authorList>
            <person name="de Groot N.N."/>
        </authorList>
    </citation>
    <scope>NUCLEOTIDE SEQUENCE [LARGE SCALE GENOMIC DNA]</scope>
    <source>
        <strain evidence="1 2">DSM 22789</strain>
    </source>
</reference>
<dbReference type="Proteomes" id="UP000198785">
    <property type="component" value="Unassembled WGS sequence"/>
</dbReference>
<dbReference type="EMBL" id="FOZZ01000016">
    <property type="protein sequence ID" value="SFT16003.1"/>
    <property type="molecule type" value="Genomic_DNA"/>
</dbReference>
<accession>A0A1I6VQK3</accession>
<proteinExistence type="predicted"/>
<keyword evidence="2" id="KW-1185">Reference proteome</keyword>